<dbReference type="PROSITE" id="PS51892">
    <property type="entry name" value="SUBTILASE"/>
    <property type="match status" value="1"/>
</dbReference>
<evidence type="ECO:0000256" key="11">
    <source>
        <dbReference type="SAM" id="SignalP"/>
    </source>
</evidence>
<proteinExistence type="inferred from homology"/>
<dbReference type="InterPro" id="IPR034176">
    <property type="entry name" value="Peptidases_S8_13"/>
</dbReference>
<comment type="caution">
    <text evidence="13">The sequence shown here is derived from an EMBL/GenBank/DDBJ whole genome shotgun (WGS) entry which is preliminary data.</text>
</comment>
<dbReference type="SUPFAM" id="SSF89260">
    <property type="entry name" value="Collagen-binding domain"/>
    <property type="match status" value="1"/>
</dbReference>
<evidence type="ECO:0000313" key="13">
    <source>
        <dbReference type="EMBL" id="PIL46665.1"/>
    </source>
</evidence>
<feature type="chain" id="PRO_5013728674" evidence="11">
    <location>
        <begin position="31"/>
        <end position="609"/>
    </location>
</feature>
<keyword evidence="6 10" id="KW-0378">Hydrolase</keyword>
<dbReference type="Gene3D" id="3.40.50.200">
    <property type="entry name" value="Peptidase S8/S53 domain"/>
    <property type="match status" value="1"/>
</dbReference>
<keyword evidence="5 11" id="KW-0732">Signal</keyword>
<gene>
    <name evidence="13" type="ORF">CR105_00435</name>
</gene>
<dbReference type="Pfam" id="PF00082">
    <property type="entry name" value="Peptidase_S8"/>
    <property type="match status" value="1"/>
</dbReference>
<keyword evidence="7 10" id="KW-0720">Serine protease</keyword>
<keyword evidence="4 10" id="KW-0645">Protease</keyword>
<dbReference type="InterPro" id="IPR000209">
    <property type="entry name" value="Peptidase_S8/S53_dom"/>
</dbReference>
<dbReference type="AlphaFoldDB" id="A0A2G8TKU7"/>
<dbReference type="PANTHER" id="PTHR43806:SF11">
    <property type="entry name" value="CEREVISIN-RELATED"/>
    <property type="match status" value="1"/>
</dbReference>
<name>A0A2G8TKU7_9BURK</name>
<evidence type="ECO:0000256" key="2">
    <source>
        <dbReference type="ARBA" id="ARBA00011073"/>
    </source>
</evidence>
<evidence type="ECO:0000313" key="14">
    <source>
        <dbReference type="Proteomes" id="UP000230390"/>
    </source>
</evidence>
<dbReference type="InterPro" id="IPR036852">
    <property type="entry name" value="Peptidase_S8/S53_dom_sf"/>
</dbReference>
<dbReference type="Proteomes" id="UP000230390">
    <property type="component" value="Unassembled WGS sequence"/>
</dbReference>
<keyword evidence="14" id="KW-1185">Reference proteome</keyword>
<organism evidence="13 14">
    <name type="scientific">Massilia eurypsychrophila</name>
    <dbReference type="NCBI Taxonomy" id="1485217"/>
    <lineage>
        <taxon>Bacteria</taxon>
        <taxon>Pseudomonadati</taxon>
        <taxon>Pseudomonadota</taxon>
        <taxon>Betaproteobacteria</taxon>
        <taxon>Burkholderiales</taxon>
        <taxon>Oxalobacteraceae</taxon>
        <taxon>Telluria group</taxon>
        <taxon>Massilia</taxon>
    </lineage>
</organism>
<feature type="active site" description="Charge relay system" evidence="9 10">
    <location>
        <position position="181"/>
    </location>
</feature>
<feature type="active site" description="Charge relay system" evidence="9 10">
    <location>
        <position position="243"/>
    </location>
</feature>
<dbReference type="GO" id="GO:0006508">
    <property type="term" value="P:proteolysis"/>
    <property type="evidence" value="ECO:0007669"/>
    <property type="project" value="UniProtKB-KW"/>
</dbReference>
<dbReference type="Gene3D" id="2.60.120.380">
    <property type="match status" value="1"/>
</dbReference>
<dbReference type="CDD" id="cd07496">
    <property type="entry name" value="Peptidases_S8_13"/>
    <property type="match status" value="1"/>
</dbReference>
<feature type="signal peptide" evidence="11">
    <location>
        <begin position="1"/>
        <end position="30"/>
    </location>
</feature>
<dbReference type="GO" id="GO:0004252">
    <property type="term" value="F:serine-type endopeptidase activity"/>
    <property type="evidence" value="ECO:0007669"/>
    <property type="project" value="UniProtKB-UniRule"/>
</dbReference>
<dbReference type="InterPro" id="IPR015500">
    <property type="entry name" value="Peptidase_S8_subtilisin-rel"/>
</dbReference>
<sequence length="609" mass="62059">MKRNQSQNQKLVRMCAVLAVAGALPLTAMAGVPEFHAAAQAVQPIMQTDRLIVKYKDAAPAGKGVAKVPAMAQARKALVDRAGQQFGLSMKMLHTSATGAHIVQLSKKMSAEEVAALAAELVARDPSVEYAEPDLIMQKMFTPTDPRYNEQWHYFETTGGLRLPVAWDKATGTNVKVAVIDTGYRPHADLSGQFLPGYDFISSATIANDGNGRDSDASDTGDAIVAGECGTGQPAQDQSSSWHGTHVAGTIAARTSNGLGVAGVAFNAKIVPVRVLGKCGGYTSDIADAIIWSSGGAVSGVPANANPARVINMSLGGGGACGATTQNAINSARSRGTVVIVAAGNENTNASNSNPANCAGVVTVAATNRSGGRAWYSNYGTVVDVAAPGGDTSVAANGILSTLNAGTKAPGADNYAFYQGTSMATPHVAGVAALMLSKNANLTPDEIESKLKSTARAFPATCTSCGTGIVDANAAVDAASGTVTTPAPAMNEVESNNTLASSNSVATSATVVSGNMGSSTDTDFFAVQLPAGKTLTSTLTMGTSTADYDLYVYNSSGTLLARSENGAGVVDAASVSNTGTTTSARYVRVVYYSGGTGATSGKYTLKMAW</sequence>
<comment type="similarity">
    <text evidence="2 10">Belongs to the peptidase S8 family.</text>
</comment>
<feature type="active site" description="Charge relay system" evidence="9 10">
    <location>
        <position position="422"/>
    </location>
</feature>
<evidence type="ECO:0000259" key="12">
    <source>
        <dbReference type="Pfam" id="PF00082"/>
    </source>
</evidence>
<evidence type="ECO:0000256" key="9">
    <source>
        <dbReference type="PIRSR" id="PIRSR615500-1"/>
    </source>
</evidence>
<evidence type="ECO:0000256" key="1">
    <source>
        <dbReference type="ARBA" id="ARBA00004613"/>
    </source>
</evidence>
<keyword evidence="3" id="KW-0964">Secreted</keyword>
<dbReference type="PRINTS" id="PR00723">
    <property type="entry name" value="SUBTILISIN"/>
</dbReference>
<dbReference type="SUPFAM" id="SSF52743">
    <property type="entry name" value="Subtilisin-like"/>
    <property type="match status" value="1"/>
</dbReference>
<dbReference type="PANTHER" id="PTHR43806">
    <property type="entry name" value="PEPTIDASE S8"/>
    <property type="match status" value="1"/>
</dbReference>
<dbReference type="FunFam" id="3.40.50.200:FF:000022">
    <property type="entry name" value="Extracellular protease"/>
    <property type="match status" value="1"/>
</dbReference>
<dbReference type="GO" id="GO:0005576">
    <property type="term" value="C:extracellular region"/>
    <property type="evidence" value="ECO:0007669"/>
    <property type="project" value="UniProtKB-SubCell"/>
</dbReference>
<evidence type="ECO:0000256" key="4">
    <source>
        <dbReference type="ARBA" id="ARBA00022670"/>
    </source>
</evidence>
<feature type="domain" description="Peptidase S8/S53" evidence="12">
    <location>
        <begin position="172"/>
        <end position="468"/>
    </location>
</feature>
<evidence type="ECO:0000256" key="6">
    <source>
        <dbReference type="ARBA" id="ARBA00022801"/>
    </source>
</evidence>
<dbReference type="PROSITE" id="PS00137">
    <property type="entry name" value="SUBTILASE_HIS"/>
    <property type="match status" value="1"/>
</dbReference>
<evidence type="ECO:0000256" key="7">
    <source>
        <dbReference type="ARBA" id="ARBA00022825"/>
    </source>
</evidence>
<evidence type="ECO:0000256" key="8">
    <source>
        <dbReference type="ARBA" id="ARBA00023145"/>
    </source>
</evidence>
<dbReference type="OrthoDB" id="9790784at2"/>
<dbReference type="PROSITE" id="PS00138">
    <property type="entry name" value="SUBTILASE_SER"/>
    <property type="match status" value="1"/>
</dbReference>
<dbReference type="InterPro" id="IPR022398">
    <property type="entry name" value="Peptidase_S8_His-AS"/>
</dbReference>
<evidence type="ECO:0000256" key="3">
    <source>
        <dbReference type="ARBA" id="ARBA00022525"/>
    </source>
</evidence>
<protein>
    <submittedName>
        <fullName evidence="13">Peptidase S8</fullName>
    </submittedName>
</protein>
<evidence type="ECO:0000256" key="10">
    <source>
        <dbReference type="PROSITE-ProRule" id="PRU01240"/>
    </source>
</evidence>
<evidence type="ECO:0000256" key="5">
    <source>
        <dbReference type="ARBA" id="ARBA00022729"/>
    </source>
</evidence>
<comment type="subcellular location">
    <subcellularLocation>
        <location evidence="1">Secreted</location>
    </subcellularLocation>
</comment>
<accession>A0A2G8TKU7</accession>
<dbReference type="InterPro" id="IPR050131">
    <property type="entry name" value="Peptidase_S8_subtilisin-like"/>
</dbReference>
<dbReference type="InterPro" id="IPR023828">
    <property type="entry name" value="Peptidase_S8_Ser-AS"/>
</dbReference>
<dbReference type="EMBL" id="PDOC01000001">
    <property type="protein sequence ID" value="PIL46665.1"/>
    <property type="molecule type" value="Genomic_DNA"/>
</dbReference>
<keyword evidence="8" id="KW-0865">Zymogen</keyword>
<reference evidence="13 14" key="1">
    <citation type="submission" date="2017-10" db="EMBL/GenBank/DDBJ databases">
        <title>Massilia psychrophilum sp. nov., a novel purple-pigmented bacterium isolated from Tianshan glacier, Xinjiang Municipality, China.</title>
        <authorList>
            <person name="Wang H."/>
        </authorList>
    </citation>
    <scope>NUCLEOTIDE SEQUENCE [LARGE SCALE GENOMIC DNA]</scope>
    <source>
        <strain evidence="13 14">JCM 30074</strain>
    </source>
</reference>